<sequence>MSLVVEWAQEHQDELWQNRNSIRETGNFCNGLPCQENAPRGLRNIDLRLPRSGYPGIERHQENPNGIASLFTWAGWESVLRNPVGVGFLCSANPG</sequence>
<name>A0A450YNQ5_9GAMM</name>
<organism evidence="1">
    <name type="scientific">Candidatus Kentrum sp. SD</name>
    <dbReference type="NCBI Taxonomy" id="2126332"/>
    <lineage>
        <taxon>Bacteria</taxon>
        <taxon>Pseudomonadati</taxon>
        <taxon>Pseudomonadota</taxon>
        <taxon>Gammaproteobacteria</taxon>
        <taxon>Candidatus Kentrum</taxon>
    </lineage>
</organism>
<evidence type="ECO:0000313" key="1">
    <source>
        <dbReference type="EMBL" id="VFK43173.1"/>
    </source>
</evidence>
<reference evidence="1" key="1">
    <citation type="submission" date="2019-02" db="EMBL/GenBank/DDBJ databases">
        <authorList>
            <person name="Gruber-Vodicka R. H."/>
            <person name="Seah K. B. B."/>
        </authorList>
    </citation>
    <scope>NUCLEOTIDE SEQUENCE</scope>
    <source>
        <strain evidence="2">BECK_S1320</strain>
        <strain evidence="1">BECK_S1321</strain>
    </source>
</reference>
<dbReference type="EMBL" id="CAADFU010000135">
    <property type="protein sequence ID" value="VFK48674.1"/>
    <property type="molecule type" value="Genomic_DNA"/>
</dbReference>
<proteinExistence type="predicted"/>
<dbReference type="AlphaFoldDB" id="A0A450YNQ5"/>
<protein>
    <submittedName>
        <fullName evidence="1">Uncharacterized protein</fullName>
    </submittedName>
</protein>
<accession>A0A450YNQ5</accession>
<dbReference type="EMBL" id="CAADFR010000138">
    <property type="protein sequence ID" value="VFK43173.1"/>
    <property type="molecule type" value="Genomic_DNA"/>
</dbReference>
<gene>
    <name evidence="2" type="ORF">BECKSD772E_GA0070983_113511</name>
    <name evidence="1" type="ORF">BECKSD772F_GA0070984_113811</name>
</gene>
<evidence type="ECO:0000313" key="2">
    <source>
        <dbReference type="EMBL" id="VFK48674.1"/>
    </source>
</evidence>